<reference evidence="2 3" key="1">
    <citation type="journal article" date="2016" name="Genome Biol. Evol.">
        <title>Gene Family Evolution Reflects Adaptation to Soil Environmental Stressors in the Genome of the Collembolan Orchesella cincta.</title>
        <authorList>
            <person name="Faddeeva-Vakhrusheva A."/>
            <person name="Derks M.F."/>
            <person name="Anvar S.Y."/>
            <person name="Agamennone V."/>
            <person name="Suring W."/>
            <person name="Smit S."/>
            <person name="van Straalen N.M."/>
            <person name="Roelofs D."/>
        </authorList>
    </citation>
    <scope>NUCLEOTIDE SEQUENCE [LARGE SCALE GENOMIC DNA]</scope>
    <source>
        <tissue evidence="2">Mixed pool</tissue>
    </source>
</reference>
<dbReference type="InterPro" id="IPR000008">
    <property type="entry name" value="C2_dom"/>
</dbReference>
<dbReference type="Pfam" id="PF00168">
    <property type="entry name" value="C2"/>
    <property type="match status" value="2"/>
</dbReference>
<feature type="domain" description="C2" evidence="1">
    <location>
        <begin position="11"/>
        <end position="131"/>
    </location>
</feature>
<proteinExistence type="predicted"/>
<dbReference type="InterPro" id="IPR035892">
    <property type="entry name" value="C2_domain_sf"/>
</dbReference>
<dbReference type="OrthoDB" id="8194173at2759"/>
<keyword evidence="3" id="KW-1185">Reference proteome</keyword>
<dbReference type="PANTHER" id="PTHR10857:SF106">
    <property type="entry name" value="C2 DOMAIN-CONTAINING PROTEIN"/>
    <property type="match status" value="1"/>
</dbReference>
<dbReference type="Gene3D" id="2.60.40.150">
    <property type="entry name" value="C2 domain"/>
    <property type="match status" value="2"/>
</dbReference>
<evidence type="ECO:0000313" key="2">
    <source>
        <dbReference type="EMBL" id="ODM96349.1"/>
    </source>
</evidence>
<protein>
    <submittedName>
        <fullName evidence="2">Protein BONZAI 3</fullName>
    </submittedName>
</protein>
<dbReference type="GO" id="GO:0005544">
    <property type="term" value="F:calcium-dependent phospholipid binding"/>
    <property type="evidence" value="ECO:0007669"/>
    <property type="project" value="InterPro"/>
</dbReference>
<dbReference type="InterPro" id="IPR045052">
    <property type="entry name" value="Copine"/>
</dbReference>
<dbReference type="AlphaFoldDB" id="A0A1D2MT99"/>
<organism evidence="2 3">
    <name type="scientific">Orchesella cincta</name>
    <name type="common">Springtail</name>
    <name type="synonym">Podura cincta</name>
    <dbReference type="NCBI Taxonomy" id="48709"/>
    <lineage>
        <taxon>Eukaryota</taxon>
        <taxon>Metazoa</taxon>
        <taxon>Ecdysozoa</taxon>
        <taxon>Arthropoda</taxon>
        <taxon>Hexapoda</taxon>
        <taxon>Collembola</taxon>
        <taxon>Entomobryomorpha</taxon>
        <taxon>Entomobryoidea</taxon>
        <taxon>Orchesellidae</taxon>
        <taxon>Orchesellinae</taxon>
        <taxon>Orchesella</taxon>
    </lineage>
</organism>
<dbReference type="CDD" id="cd00030">
    <property type="entry name" value="C2"/>
    <property type="match status" value="2"/>
</dbReference>
<dbReference type="SUPFAM" id="SSF49562">
    <property type="entry name" value="C2 domain (Calcium/lipid-binding domain, CaLB)"/>
    <property type="match status" value="2"/>
</dbReference>
<sequence>MAKFQGFYSLLPIFFLFGLTYGTVVTSQLKIKVSGRNLKHGILHSDDPYYAVFLSEDGGKTKTEIGRSEIITKSLNPEWKYWFEINFDRTKDQYLLFHVLDHDNLKREDTVGRVWLNLADYVDKGELAFPKLDKEGYLIVTTTKEGAAGTGRLPLPANVAESETLEFQLSARGLPTKDDVGFIKLKGDPYVLVDSIEGLSSVILKKVGRTSIIRDTKNPVWNDVLSFNWVKNKDQRIRFTIHDNDLIKDDNFDHVWMDVNDYVAKGQNYTLLLPKKGRLIITKVQ</sequence>
<accession>A0A1D2MT99</accession>
<dbReference type="PANTHER" id="PTHR10857">
    <property type="entry name" value="COPINE"/>
    <property type="match status" value="1"/>
</dbReference>
<comment type="caution">
    <text evidence="2">The sequence shown here is derived from an EMBL/GenBank/DDBJ whole genome shotgun (WGS) entry which is preliminary data.</text>
</comment>
<feature type="domain" description="C2" evidence="1">
    <location>
        <begin position="149"/>
        <end position="273"/>
    </location>
</feature>
<dbReference type="SMART" id="SM00239">
    <property type="entry name" value="C2"/>
    <property type="match status" value="2"/>
</dbReference>
<dbReference type="EMBL" id="LJIJ01000547">
    <property type="protein sequence ID" value="ODM96349.1"/>
    <property type="molecule type" value="Genomic_DNA"/>
</dbReference>
<evidence type="ECO:0000259" key="1">
    <source>
        <dbReference type="PROSITE" id="PS50004"/>
    </source>
</evidence>
<dbReference type="PROSITE" id="PS50004">
    <property type="entry name" value="C2"/>
    <property type="match status" value="2"/>
</dbReference>
<evidence type="ECO:0000313" key="3">
    <source>
        <dbReference type="Proteomes" id="UP000094527"/>
    </source>
</evidence>
<gene>
    <name evidence="2" type="ORF">Ocin01_10326</name>
</gene>
<dbReference type="Proteomes" id="UP000094527">
    <property type="component" value="Unassembled WGS sequence"/>
</dbReference>
<dbReference type="GO" id="GO:0005886">
    <property type="term" value="C:plasma membrane"/>
    <property type="evidence" value="ECO:0007669"/>
    <property type="project" value="TreeGrafter"/>
</dbReference>
<dbReference type="GO" id="GO:0071277">
    <property type="term" value="P:cellular response to calcium ion"/>
    <property type="evidence" value="ECO:0007669"/>
    <property type="project" value="TreeGrafter"/>
</dbReference>
<dbReference type="STRING" id="48709.A0A1D2MT99"/>
<name>A0A1D2MT99_ORCCI</name>